<dbReference type="InterPro" id="IPR001254">
    <property type="entry name" value="Trypsin_dom"/>
</dbReference>
<dbReference type="SUPFAM" id="SSF50494">
    <property type="entry name" value="Trypsin-like serine proteases"/>
    <property type="match status" value="1"/>
</dbReference>
<accession>A0AAG5DH62</accession>
<feature type="compositionally biased region" description="Polar residues" evidence="9">
    <location>
        <begin position="177"/>
        <end position="191"/>
    </location>
</feature>
<keyword evidence="7" id="KW-0325">Glycoprotein</keyword>
<name>A0AAG5DH62_ANOAO</name>
<protein>
    <recommendedName>
        <fullName evidence="11">Peptidase S1 domain-containing protein</fullName>
    </recommendedName>
</protein>
<dbReference type="CDD" id="cd00190">
    <property type="entry name" value="Tryp_SPc"/>
    <property type="match status" value="1"/>
</dbReference>
<dbReference type="GO" id="GO:0045087">
    <property type="term" value="P:innate immune response"/>
    <property type="evidence" value="ECO:0007669"/>
    <property type="project" value="UniProtKB-KW"/>
</dbReference>
<dbReference type="PROSITE" id="PS50240">
    <property type="entry name" value="TRYPSIN_DOM"/>
    <property type="match status" value="1"/>
</dbReference>
<organism evidence="12 13">
    <name type="scientific">Anopheles atroparvus</name>
    <name type="common">European mosquito</name>
    <dbReference type="NCBI Taxonomy" id="41427"/>
    <lineage>
        <taxon>Eukaryota</taxon>
        <taxon>Metazoa</taxon>
        <taxon>Ecdysozoa</taxon>
        <taxon>Arthropoda</taxon>
        <taxon>Hexapoda</taxon>
        <taxon>Insecta</taxon>
        <taxon>Pterygota</taxon>
        <taxon>Neoptera</taxon>
        <taxon>Endopterygota</taxon>
        <taxon>Diptera</taxon>
        <taxon>Nematocera</taxon>
        <taxon>Culicoidea</taxon>
        <taxon>Culicidae</taxon>
        <taxon>Anophelinae</taxon>
        <taxon>Anopheles</taxon>
    </lineage>
</organism>
<dbReference type="EnsemblMetazoa" id="ENSAATROPT011670">
    <property type="protein sequence ID" value="ENSAATROPP010562"/>
    <property type="gene ID" value="ENSAATROPG009503"/>
</dbReference>
<evidence type="ECO:0000256" key="3">
    <source>
        <dbReference type="ARBA" id="ARBA00022588"/>
    </source>
</evidence>
<keyword evidence="3" id="KW-0399">Innate immunity</keyword>
<keyword evidence="13" id="KW-1185">Reference proteome</keyword>
<feature type="signal peptide" evidence="10">
    <location>
        <begin position="1"/>
        <end position="34"/>
    </location>
</feature>
<evidence type="ECO:0000313" key="13">
    <source>
        <dbReference type="Proteomes" id="UP000075880"/>
    </source>
</evidence>
<evidence type="ECO:0000256" key="10">
    <source>
        <dbReference type="SAM" id="SignalP"/>
    </source>
</evidence>
<evidence type="ECO:0000313" key="12">
    <source>
        <dbReference type="EnsemblMetazoa" id="ENSAATROPP010562"/>
    </source>
</evidence>
<dbReference type="FunFam" id="2.40.10.10:FF:000028">
    <property type="entry name" value="Serine protease easter"/>
    <property type="match status" value="1"/>
</dbReference>
<dbReference type="Pfam" id="PF00089">
    <property type="entry name" value="Trypsin"/>
    <property type="match status" value="1"/>
</dbReference>
<feature type="chain" id="PRO_5042535685" description="Peptidase S1 domain-containing protein" evidence="10">
    <location>
        <begin position="35"/>
        <end position="596"/>
    </location>
</feature>
<keyword evidence="5" id="KW-0391">Immunity</keyword>
<comment type="subcellular location">
    <subcellularLocation>
        <location evidence="1">Secreted</location>
    </subcellularLocation>
</comment>
<dbReference type="PRINTS" id="PR00722">
    <property type="entry name" value="CHYMOTRYPSIN"/>
</dbReference>
<keyword evidence="2" id="KW-0964">Secreted</keyword>
<dbReference type="GO" id="GO:0006508">
    <property type="term" value="P:proteolysis"/>
    <property type="evidence" value="ECO:0007669"/>
    <property type="project" value="InterPro"/>
</dbReference>
<reference evidence="12" key="1">
    <citation type="submission" date="2024-04" db="UniProtKB">
        <authorList>
            <consortium name="EnsemblMetazoa"/>
        </authorList>
    </citation>
    <scope>IDENTIFICATION</scope>
    <source>
        <strain evidence="12">EBRO</strain>
    </source>
</reference>
<dbReference type="Proteomes" id="UP000075880">
    <property type="component" value="Unassembled WGS sequence"/>
</dbReference>
<dbReference type="PANTHER" id="PTHR24258">
    <property type="entry name" value="SERINE PROTEASE-RELATED"/>
    <property type="match status" value="1"/>
</dbReference>
<dbReference type="Gene3D" id="2.40.10.10">
    <property type="entry name" value="Trypsin-like serine proteases"/>
    <property type="match status" value="2"/>
</dbReference>
<evidence type="ECO:0000259" key="11">
    <source>
        <dbReference type="PROSITE" id="PS50240"/>
    </source>
</evidence>
<evidence type="ECO:0000256" key="8">
    <source>
        <dbReference type="ARBA" id="ARBA00024195"/>
    </source>
</evidence>
<feature type="region of interest" description="Disordered" evidence="9">
    <location>
        <begin position="226"/>
        <end position="245"/>
    </location>
</feature>
<feature type="region of interest" description="Disordered" evidence="9">
    <location>
        <begin position="140"/>
        <end position="191"/>
    </location>
</feature>
<dbReference type="AlphaFoldDB" id="A0AAG5DH62"/>
<comment type="similarity">
    <text evidence="8">Belongs to the peptidase S1 family. CLIP subfamily.</text>
</comment>
<feature type="domain" description="Peptidase S1" evidence="11">
    <location>
        <begin position="335"/>
        <end position="592"/>
    </location>
</feature>
<keyword evidence="4 10" id="KW-0732">Signal</keyword>
<dbReference type="InterPro" id="IPR043504">
    <property type="entry name" value="Peptidase_S1_PA_chymotrypsin"/>
</dbReference>
<dbReference type="GO" id="GO:0004252">
    <property type="term" value="F:serine-type endopeptidase activity"/>
    <property type="evidence" value="ECO:0007669"/>
    <property type="project" value="InterPro"/>
</dbReference>
<evidence type="ECO:0000256" key="7">
    <source>
        <dbReference type="ARBA" id="ARBA00023180"/>
    </source>
</evidence>
<evidence type="ECO:0000256" key="2">
    <source>
        <dbReference type="ARBA" id="ARBA00022525"/>
    </source>
</evidence>
<evidence type="ECO:0000256" key="5">
    <source>
        <dbReference type="ARBA" id="ARBA00022859"/>
    </source>
</evidence>
<dbReference type="InterPro" id="IPR009003">
    <property type="entry name" value="Peptidase_S1_PA"/>
</dbReference>
<keyword evidence="6" id="KW-1015">Disulfide bond</keyword>
<feature type="compositionally biased region" description="Low complexity" evidence="9">
    <location>
        <begin position="141"/>
        <end position="156"/>
    </location>
</feature>
<evidence type="ECO:0000256" key="9">
    <source>
        <dbReference type="SAM" id="MobiDB-lite"/>
    </source>
</evidence>
<dbReference type="SMART" id="SM00020">
    <property type="entry name" value="Tryp_SPc"/>
    <property type="match status" value="1"/>
</dbReference>
<sequence>MKLYLSCSLAITSERWNFTMKQLVLLALACYVLCVVQCAANSPKPCDTSGIQKKYCVPRPECDPQELIDLRTNVCVEKGLFCCKKKSHEAQNDFSECDSGRGYCVGSSLCTVRTYRMRSNRCPSFEEVCCPKMSVVGQSRTTTTEASTATEALTKPTTEDDEKKTSTQKSGLEDIEITNQDKSTSSVSSIEDSLPTKAATLTTPRTLLTPSTATNIGTEASVTQVPELTSSENVPNIDDKSIKGTTTSSEAPIITSTIATTTTTTAPTTIVTTHVPIRTSSRTTATIKSKDTFTPPSATTIKPDEVMNFIPNLLPELTDGAFTVSECGKRNRHGVVESTIQKDDLAEYGEYPWMAALFQVNRDNGEKRYCCNGALVKEFAIVTTAHCFSLCGSKPANMVVRLGEWIMNSTVEPIPHEDIDVDHMIKHPEYIHSSLINNIAVVVLNRSVHYKPTIQPVCLPSSEEQLGSKENLIATGWGTTVEQTIAGTKKPSKVLKRMDLHNEPFTNCENIIKDKRPFKLHNSFACAGAENSERPCTGDAGAPVVVERRPTNDEFYLYGLVSWGFSCSNKKRKETVVTKVEDFKDWIEEVLENPDS</sequence>
<proteinExistence type="inferred from homology"/>
<dbReference type="GO" id="GO:0005576">
    <property type="term" value="C:extracellular region"/>
    <property type="evidence" value="ECO:0007669"/>
    <property type="project" value="UniProtKB-SubCell"/>
</dbReference>
<evidence type="ECO:0000256" key="4">
    <source>
        <dbReference type="ARBA" id="ARBA00022729"/>
    </source>
</evidence>
<evidence type="ECO:0000256" key="1">
    <source>
        <dbReference type="ARBA" id="ARBA00004613"/>
    </source>
</evidence>
<dbReference type="InterPro" id="IPR001314">
    <property type="entry name" value="Peptidase_S1A"/>
</dbReference>
<evidence type="ECO:0000256" key="6">
    <source>
        <dbReference type="ARBA" id="ARBA00023157"/>
    </source>
</evidence>